<dbReference type="EC" id="5.1.3.3" evidence="5"/>
<evidence type="ECO:0000256" key="5">
    <source>
        <dbReference type="PIRNR" id="PIRNR005096"/>
    </source>
</evidence>
<comment type="pathway">
    <text evidence="1 5">Carbohydrate metabolism; hexose metabolism.</text>
</comment>
<dbReference type="InterPro" id="IPR015443">
    <property type="entry name" value="Aldose_1-epimerase"/>
</dbReference>
<dbReference type="InterPro" id="IPR011013">
    <property type="entry name" value="Gal_mutarotase_sf_dom"/>
</dbReference>
<evidence type="ECO:0000256" key="3">
    <source>
        <dbReference type="ARBA" id="ARBA00023235"/>
    </source>
</evidence>
<dbReference type="OrthoDB" id="9779408at2"/>
<proteinExistence type="inferred from homology"/>
<evidence type="ECO:0000313" key="12">
    <source>
        <dbReference type="Proteomes" id="UP000251571"/>
    </source>
</evidence>
<dbReference type="UniPathway" id="UPA00242"/>
<dbReference type="CDD" id="cd09019">
    <property type="entry name" value="galactose_mutarotase_like"/>
    <property type="match status" value="1"/>
</dbReference>
<dbReference type="Gene3D" id="2.70.98.10">
    <property type="match status" value="1"/>
</dbReference>
<dbReference type="Pfam" id="PF01263">
    <property type="entry name" value="Aldose_epim"/>
    <property type="match status" value="1"/>
</dbReference>
<dbReference type="InterPro" id="IPR008183">
    <property type="entry name" value="Aldose_1/G6P_1-epimerase"/>
</dbReference>
<dbReference type="GO" id="GO:0004034">
    <property type="term" value="F:aldose 1-epimerase activity"/>
    <property type="evidence" value="ECO:0007669"/>
    <property type="project" value="UniProtKB-EC"/>
</dbReference>
<dbReference type="EMBL" id="UETC01000011">
    <property type="protein sequence ID" value="SSA49919.1"/>
    <property type="molecule type" value="Genomic_DNA"/>
</dbReference>
<dbReference type="PANTHER" id="PTHR10091:SF49">
    <property type="entry name" value="ALDOSE 1-EPIMERASE"/>
    <property type="match status" value="1"/>
</dbReference>
<dbReference type="SUPFAM" id="SSF74650">
    <property type="entry name" value="Galactose mutarotase-like"/>
    <property type="match status" value="1"/>
</dbReference>
<organism evidence="10 12">
    <name type="scientific">Jannaschia seohaensis</name>
    <dbReference type="NCBI Taxonomy" id="475081"/>
    <lineage>
        <taxon>Bacteria</taxon>
        <taxon>Pseudomonadati</taxon>
        <taxon>Pseudomonadota</taxon>
        <taxon>Alphaproteobacteria</taxon>
        <taxon>Rhodobacterales</taxon>
        <taxon>Roseobacteraceae</taxon>
        <taxon>Jannaschia</taxon>
    </lineage>
</organism>
<dbReference type="PANTHER" id="PTHR10091">
    <property type="entry name" value="ALDOSE-1-EPIMERASE"/>
    <property type="match status" value="1"/>
</dbReference>
<dbReference type="InterPro" id="IPR014718">
    <property type="entry name" value="GH-type_carb-bd"/>
</dbReference>
<keyword evidence="3 5" id="KW-0413">Isomerase</keyword>
<keyword evidence="4 5" id="KW-0119">Carbohydrate metabolism</keyword>
<keyword evidence="11" id="KW-1185">Reference proteome</keyword>
<dbReference type="GO" id="GO:0030246">
    <property type="term" value="F:carbohydrate binding"/>
    <property type="evidence" value="ECO:0007669"/>
    <property type="project" value="InterPro"/>
</dbReference>
<gene>
    <name evidence="9" type="ORF">BCF38_11187</name>
    <name evidence="10" type="ORF">SAMN05421539_11187</name>
</gene>
<feature type="active site" description="Proton acceptor" evidence="6">
    <location>
        <position position="283"/>
    </location>
</feature>
<dbReference type="InterPro" id="IPR047215">
    <property type="entry name" value="Galactose_mutarotase-like"/>
</dbReference>
<feature type="binding site" evidence="8">
    <location>
        <begin position="62"/>
        <end position="63"/>
    </location>
    <ligand>
        <name>beta-D-galactose</name>
        <dbReference type="ChEBI" id="CHEBI:27667"/>
    </ligand>
</feature>
<name>A0A2Y9B6W4_9RHOB</name>
<evidence type="ECO:0000256" key="1">
    <source>
        <dbReference type="ARBA" id="ARBA00005028"/>
    </source>
</evidence>
<evidence type="ECO:0000256" key="7">
    <source>
        <dbReference type="PIRSR" id="PIRSR005096-2"/>
    </source>
</evidence>
<accession>A0A2Y9B6W4</accession>
<dbReference type="EMBL" id="QGDJ01000011">
    <property type="protein sequence ID" value="PWJ15070.1"/>
    <property type="molecule type" value="Genomic_DNA"/>
</dbReference>
<evidence type="ECO:0000313" key="9">
    <source>
        <dbReference type="EMBL" id="PWJ15070.1"/>
    </source>
</evidence>
<feature type="active site" description="Proton donor" evidence="6">
    <location>
        <position position="160"/>
    </location>
</feature>
<reference evidence="10 12" key="1">
    <citation type="submission" date="2016-10" db="EMBL/GenBank/DDBJ databases">
        <authorList>
            <person name="Cai Z."/>
        </authorList>
    </citation>
    <scope>NUCLEOTIDE SEQUENCE [LARGE SCALE GENOMIC DNA]</scope>
    <source>
        <strain evidence="10 12">DSM 25227</strain>
    </source>
</reference>
<dbReference type="Proteomes" id="UP000245839">
    <property type="component" value="Unassembled WGS sequence"/>
</dbReference>
<evidence type="ECO:0000313" key="11">
    <source>
        <dbReference type="Proteomes" id="UP000245839"/>
    </source>
</evidence>
<feature type="binding site" evidence="7">
    <location>
        <position position="225"/>
    </location>
    <ligand>
        <name>beta-D-galactose</name>
        <dbReference type="ChEBI" id="CHEBI:27667"/>
    </ligand>
</feature>
<comment type="catalytic activity">
    <reaction evidence="5">
        <text>alpha-D-glucose = beta-D-glucose</text>
        <dbReference type="Rhea" id="RHEA:10264"/>
        <dbReference type="ChEBI" id="CHEBI:15903"/>
        <dbReference type="ChEBI" id="CHEBI:17925"/>
        <dbReference type="EC" id="5.1.3.3"/>
    </reaction>
</comment>
<evidence type="ECO:0000256" key="8">
    <source>
        <dbReference type="PIRSR" id="PIRSR005096-3"/>
    </source>
</evidence>
<reference evidence="9 11" key="2">
    <citation type="submission" date="2018-03" db="EMBL/GenBank/DDBJ databases">
        <title>Genomic Encyclopedia of Archaeal and Bacterial Type Strains, Phase II (KMG-II): from individual species to whole genera.</title>
        <authorList>
            <person name="Goeker M."/>
        </authorList>
    </citation>
    <scope>NUCLEOTIDE SEQUENCE [LARGE SCALE GENOMIC DNA]</scope>
    <source>
        <strain evidence="9 11">DSM 25227</strain>
    </source>
</reference>
<dbReference type="Proteomes" id="UP000251571">
    <property type="component" value="Unassembled WGS sequence"/>
</dbReference>
<feature type="binding site" evidence="8">
    <location>
        <begin position="160"/>
        <end position="162"/>
    </location>
    <ligand>
        <name>beta-D-galactose</name>
        <dbReference type="ChEBI" id="CHEBI:27667"/>
    </ligand>
</feature>
<sequence length="322" mass="34849">MARPIYTIAGHGLTAVFTDLGAVLHDLRLEGHAPPLVLGLADLDHYPEFSNYMGAVAGRYANRIGNASFTLDGVEYRLDVNFQDRHHLHGGSLGIGKRVWDVVAHESDRIIFAIELADGEMGYPGAMRIEASYACAPGATLLADYRAVTDAPTICNLAHHSYWNLDGQATVGDHVLTVAADRYTPVDDGMIPTGVAPVDGTDFDFRQGRALAQPGLLDHNLCLSDDRTALRDVAWLRSRASGVTMTVATTEPGLQVYDGGKLNTQVPGLEGRIYRAHAGVALEPQLWPDSPNRPDFPDAVLRPGETYAQTTTFRFSKGEPDA</sequence>
<evidence type="ECO:0000313" key="10">
    <source>
        <dbReference type="EMBL" id="SSA49919.1"/>
    </source>
</evidence>
<protein>
    <recommendedName>
        <fullName evidence="5">Aldose 1-epimerase</fullName>
        <ecNumber evidence="5">5.1.3.3</ecNumber>
    </recommendedName>
</protein>
<evidence type="ECO:0000256" key="4">
    <source>
        <dbReference type="ARBA" id="ARBA00023277"/>
    </source>
</evidence>
<dbReference type="RefSeq" id="WP_109565671.1">
    <property type="nucleotide sequence ID" value="NZ_QGDJ01000011.1"/>
</dbReference>
<evidence type="ECO:0000256" key="6">
    <source>
        <dbReference type="PIRSR" id="PIRSR005096-1"/>
    </source>
</evidence>
<dbReference type="GO" id="GO:0033499">
    <property type="term" value="P:galactose catabolic process via UDP-galactose, Leloir pathway"/>
    <property type="evidence" value="ECO:0007669"/>
    <property type="project" value="TreeGrafter"/>
</dbReference>
<dbReference type="AlphaFoldDB" id="A0A2Y9B6W4"/>
<comment type="similarity">
    <text evidence="2 5">Belongs to the aldose epimerase family.</text>
</comment>
<evidence type="ECO:0000256" key="2">
    <source>
        <dbReference type="ARBA" id="ARBA00006206"/>
    </source>
</evidence>
<dbReference type="PIRSF" id="PIRSF005096">
    <property type="entry name" value="GALM"/>
    <property type="match status" value="1"/>
</dbReference>
<dbReference type="GO" id="GO:0006006">
    <property type="term" value="P:glucose metabolic process"/>
    <property type="evidence" value="ECO:0007669"/>
    <property type="project" value="TreeGrafter"/>
</dbReference>